<dbReference type="InterPro" id="IPR052026">
    <property type="entry name" value="ExeA_AAA_ATPase_DNA-bind"/>
</dbReference>
<dbReference type="PANTHER" id="PTHR35894:SF1">
    <property type="entry name" value="PHOSPHORIBULOKINASE _ URIDINE KINASE FAMILY"/>
    <property type="match status" value="1"/>
</dbReference>
<gene>
    <name evidence="2" type="ORF">GIY09_11725</name>
</gene>
<dbReference type="EMBL" id="WJQS01000020">
    <property type="protein sequence ID" value="MRI86513.1"/>
    <property type="molecule type" value="Genomic_DNA"/>
</dbReference>
<dbReference type="Gene3D" id="3.40.50.300">
    <property type="entry name" value="P-loop containing nucleotide triphosphate hydrolases"/>
    <property type="match status" value="1"/>
</dbReference>
<keyword evidence="3" id="KW-1185">Reference proteome</keyword>
<evidence type="ECO:0000313" key="3">
    <source>
        <dbReference type="Proteomes" id="UP000430975"/>
    </source>
</evidence>
<name>A0A6I2H1L8_9LACT</name>
<proteinExistence type="predicted"/>
<dbReference type="InterPro" id="IPR000305">
    <property type="entry name" value="GIY-YIG_endonuc"/>
</dbReference>
<organism evidence="2 3">
    <name type="scientific">Fundicoccus ignavus</name>
    <dbReference type="NCBI Taxonomy" id="2664442"/>
    <lineage>
        <taxon>Bacteria</taxon>
        <taxon>Bacillati</taxon>
        <taxon>Bacillota</taxon>
        <taxon>Bacilli</taxon>
        <taxon>Lactobacillales</taxon>
        <taxon>Aerococcaceae</taxon>
        <taxon>Fundicoccus</taxon>
    </lineage>
</organism>
<dbReference type="SUPFAM" id="SSF52540">
    <property type="entry name" value="P-loop containing nucleoside triphosphate hydrolases"/>
    <property type="match status" value="1"/>
</dbReference>
<evidence type="ECO:0000313" key="2">
    <source>
        <dbReference type="EMBL" id="MRI86513.1"/>
    </source>
</evidence>
<dbReference type="Pfam" id="PF09848">
    <property type="entry name" value="SLFN-g3_helicase"/>
    <property type="match status" value="1"/>
</dbReference>
<sequence>MTKTPRSLVQEINFDLNGIKQLKNKVINKSLKTSELILDYPTVYIVNNNHKKDKYNIYVGETSDIVTRTTQHLTVDPALREDWLEFSEADDAKMIVIGHEYFNKSLTLDIENKLMHYLSSVDAVDTVYNRRTNQQNKYYTSEVFEEIFSNVWQQLRTKNKLLFPVESIIKDSALYKASPFHKLTEEQLSAKEKIKAKIIAAMHKKNETGQLILVAGEAGSGKTVLLSNLFYEVNKLDQEYPENKDISDLKAYLLVNHDQQLTVYETIAKRLGIYNPKQTKIVSKPTTFINNHSADNKVDVIIVDEAHLLWTQGKQSYRGKNQLYDLLDRAKVVVAVFDINQVLTTEQYWENSELKKIKHLAKDNNNYIHLSNQMRINADENTVRWIRTFIDDQVILNIPHDSKKYDIKIFNNPERLHQAIKEKSEDGLGISRVTATFDWPYVDKKKPENEEYWMVKEKGWEIPWNLQLPVSSAEKRKNRDLSWAEQPHTINEAGSTYTVQGFDLNYVGVIIGTSVKYRNGKVVFDRSASENRKAIRQRTLLDGSKEYFADSLLKNELNVLLTRGIRGLYIYAVDEELQTALLAAQAGNIDINQ</sequence>
<dbReference type="InterPro" id="IPR027417">
    <property type="entry name" value="P-loop_NTPase"/>
</dbReference>
<dbReference type="RefSeq" id="WP_153864162.1">
    <property type="nucleotide sequence ID" value="NZ_WJQS01000020.1"/>
</dbReference>
<protein>
    <submittedName>
        <fullName evidence="2">DUF2075 domain-containing protein</fullName>
    </submittedName>
</protein>
<dbReference type="PROSITE" id="PS50164">
    <property type="entry name" value="GIY_YIG"/>
    <property type="match status" value="1"/>
</dbReference>
<reference evidence="2 3" key="1">
    <citation type="submission" date="2019-11" db="EMBL/GenBank/DDBJ databases">
        <title>Characterisation of Fundicoccus ignavus gen. nov. sp. nov., a novel genus of the family Aerococcaceae isolated from bulk tank milk.</title>
        <authorList>
            <person name="Siebert A."/>
            <person name="Huptas C."/>
            <person name="Wenning M."/>
            <person name="Scherer S."/>
            <person name="Doll E.V."/>
        </authorList>
    </citation>
    <scope>NUCLEOTIDE SEQUENCE [LARGE SCALE GENOMIC DNA]</scope>
    <source>
        <strain evidence="2 3">WS4759</strain>
    </source>
</reference>
<evidence type="ECO:0000259" key="1">
    <source>
        <dbReference type="PROSITE" id="PS50164"/>
    </source>
</evidence>
<accession>A0A6I2H1L8</accession>
<dbReference type="Proteomes" id="UP000430975">
    <property type="component" value="Unassembled WGS sequence"/>
</dbReference>
<comment type="caution">
    <text evidence="2">The sequence shown here is derived from an EMBL/GenBank/DDBJ whole genome shotgun (WGS) entry which is preliminary data.</text>
</comment>
<dbReference type="CDD" id="cd10439">
    <property type="entry name" value="GIY-YIG_COG3410"/>
    <property type="match status" value="1"/>
</dbReference>
<dbReference type="InterPro" id="IPR018647">
    <property type="entry name" value="SLFN_3-like_DNA/RNA_helicase"/>
</dbReference>
<dbReference type="AlphaFoldDB" id="A0A6I2H1L8"/>
<dbReference type="PANTHER" id="PTHR35894">
    <property type="entry name" value="GENERAL SECRETION PATHWAY PROTEIN A-RELATED"/>
    <property type="match status" value="1"/>
</dbReference>
<feature type="domain" description="GIY-YIG" evidence="1">
    <location>
        <begin position="39"/>
        <end position="134"/>
    </location>
</feature>